<evidence type="ECO:0000313" key="14">
    <source>
        <dbReference type="Proteomes" id="UP000015525"/>
    </source>
</evidence>
<accession>T0H3G2</accession>
<evidence type="ECO:0000256" key="9">
    <source>
        <dbReference type="ARBA" id="ARBA00023136"/>
    </source>
</evidence>
<evidence type="ECO:0000256" key="5">
    <source>
        <dbReference type="ARBA" id="ARBA00022989"/>
    </source>
</evidence>
<name>T0H3G2_9SPHN</name>
<evidence type="ECO:0000256" key="12">
    <source>
        <dbReference type="HAMAP-Rule" id="MF_01665"/>
    </source>
</evidence>
<keyword evidence="9 12" id="KW-0472">Membrane</keyword>
<dbReference type="PATRIC" id="fig|1329909.3.peg.2065"/>
<comment type="catalytic activity">
    <reaction evidence="11">
        <text>Fe(II)-heme o + 2 A + H2O = Fe(II)-heme a + 2 AH2</text>
        <dbReference type="Rhea" id="RHEA:63388"/>
        <dbReference type="ChEBI" id="CHEBI:13193"/>
        <dbReference type="ChEBI" id="CHEBI:15377"/>
        <dbReference type="ChEBI" id="CHEBI:17499"/>
        <dbReference type="ChEBI" id="CHEBI:60530"/>
        <dbReference type="ChEBI" id="CHEBI:61715"/>
        <dbReference type="EC" id="1.17.99.9"/>
    </reaction>
    <physiologicalReaction direction="left-to-right" evidence="11">
        <dbReference type="Rhea" id="RHEA:63389"/>
    </physiologicalReaction>
</comment>
<evidence type="ECO:0000313" key="13">
    <source>
        <dbReference type="EMBL" id="EQB06628.1"/>
    </source>
</evidence>
<dbReference type="HAMAP" id="MF_01665">
    <property type="entry name" value="HemeA_synth_type2"/>
    <property type="match status" value="1"/>
</dbReference>
<keyword evidence="8 12" id="KW-0350">Heme biosynthesis</keyword>
<dbReference type="GO" id="GO:0016653">
    <property type="term" value="F:oxidoreductase activity, acting on NAD(P)H, heme protein as acceptor"/>
    <property type="evidence" value="ECO:0007669"/>
    <property type="project" value="TreeGrafter"/>
</dbReference>
<dbReference type="InterPro" id="IPR023754">
    <property type="entry name" value="HemeA_Synthase_type2"/>
</dbReference>
<feature type="transmembrane region" description="Helical" evidence="12">
    <location>
        <begin position="323"/>
        <end position="345"/>
    </location>
</feature>
<dbReference type="InterPro" id="IPR003780">
    <property type="entry name" value="COX15/CtaA_fam"/>
</dbReference>
<gene>
    <name evidence="12" type="primary">ctaA</name>
    <name evidence="13" type="ORF">L288_10730</name>
</gene>
<organism evidence="13 14">
    <name type="scientific">Sphingobium quisquiliarum P25</name>
    <dbReference type="NCBI Taxonomy" id="1329909"/>
    <lineage>
        <taxon>Bacteria</taxon>
        <taxon>Pseudomonadati</taxon>
        <taxon>Pseudomonadota</taxon>
        <taxon>Alphaproteobacteria</taxon>
        <taxon>Sphingomonadales</taxon>
        <taxon>Sphingomonadaceae</taxon>
        <taxon>Sphingobium</taxon>
    </lineage>
</organism>
<evidence type="ECO:0000256" key="10">
    <source>
        <dbReference type="ARBA" id="ARBA00044501"/>
    </source>
</evidence>
<evidence type="ECO:0000256" key="7">
    <source>
        <dbReference type="ARBA" id="ARBA00023004"/>
    </source>
</evidence>
<sequence>MTALALRRPAWPSPRPASIARWLLAVAALVFCMVVVGGITRLTESGLSITEWKPITGAIPPLTNDQWMEAFRLYQQIPEYQEINRGMSLSDFQFIFFWEWVHRLLGRLIGLAFALPLIWFAWVRAIPAGYGPRLVALLALGGLQGAIGWWMVTSGLSVRTDVSHYRLAVHLLTALFIIGGLIWTALDLFMLARNSRARPAALRPFALVVLLILFAQLMFGAFTAGLDAGYVSSTWPLMNDHFVPEGIEWLGSLWATLSSDPYLVHFIHRWWAWAAAAALILLARRAKRAGRRGASIAINAAVGTQIALGIATVISGIALPLAVLHQAVGALVVAAAAWGAHAVGIRRA</sequence>
<keyword evidence="12" id="KW-1003">Cell membrane</keyword>
<dbReference type="Pfam" id="PF02628">
    <property type="entry name" value="COX15-CtaA"/>
    <property type="match status" value="1"/>
</dbReference>
<feature type="binding site" description="axial binding residue" evidence="12">
    <location>
        <position position="268"/>
    </location>
    <ligand>
        <name>heme</name>
        <dbReference type="ChEBI" id="CHEBI:30413"/>
    </ligand>
    <ligandPart>
        <name>Fe</name>
        <dbReference type="ChEBI" id="CHEBI:18248"/>
    </ligandPart>
</feature>
<feature type="transmembrane region" description="Helical" evidence="12">
    <location>
        <begin position="20"/>
        <end position="39"/>
    </location>
</feature>
<comment type="subunit">
    <text evidence="12">Interacts with CtaB.</text>
</comment>
<keyword evidence="14" id="KW-1185">Reference proteome</keyword>
<evidence type="ECO:0000256" key="6">
    <source>
        <dbReference type="ARBA" id="ARBA00023002"/>
    </source>
</evidence>
<comment type="pathway">
    <text evidence="10 12">Porphyrin-containing compound metabolism; heme A biosynthesis; heme A from heme O: step 1/1.</text>
</comment>
<keyword evidence="6 12" id="KW-0560">Oxidoreductase</keyword>
<evidence type="ECO:0000256" key="8">
    <source>
        <dbReference type="ARBA" id="ARBA00023133"/>
    </source>
</evidence>
<dbReference type="PANTHER" id="PTHR23289">
    <property type="entry name" value="CYTOCHROME C OXIDASE ASSEMBLY PROTEIN COX15"/>
    <property type="match status" value="1"/>
</dbReference>
<feature type="transmembrane region" description="Helical" evidence="12">
    <location>
        <begin position="104"/>
        <end position="122"/>
    </location>
</feature>
<comment type="function">
    <text evidence="12">Catalyzes the conversion of heme O to heme A by two successive hydroxylations of the methyl group at C8. The first hydroxylation forms heme I, the second hydroxylation results in an unstable dihydroxymethyl group, which spontaneously dehydrates, resulting in the formyl group of heme A.</text>
</comment>
<feature type="transmembrane region" description="Helical" evidence="12">
    <location>
        <begin position="262"/>
        <end position="282"/>
    </location>
</feature>
<evidence type="ECO:0000256" key="2">
    <source>
        <dbReference type="ARBA" id="ARBA00004141"/>
    </source>
</evidence>
<dbReference type="AlphaFoldDB" id="T0H3G2"/>
<dbReference type="Proteomes" id="UP000015525">
    <property type="component" value="Unassembled WGS sequence"/>
</dbReference>
<comment type="cofactor">
    <cofactor evidence="1 12">
        <name>heme b</name>
        <dbReference type="ChEBI" id="CHEBI:60344"/>
    </cofactor>
</comment>
<comment type="subcellular location">
    <subcellularLocation>
        <location evidence="12">Cell membrane</location>
        <topology evidence="12">Multi-pass membrane protein</topology>
    </subcellularLocation>
    <subcellularLocation>
        <location evidence="2">Membrane</location>
        <topology evidence="2">Multi-pass membrane protein</topology>
    </subcellularLocation>
</comment>
<keyword evidence="7 12" id="KW-0408">Iron</keyword>
<dbReference type="RefSeq" id="WP_021238404.1">
    <property type="nucleotide sequence ID" value="NZ_ATHO01000095.1"/>
</dbReference>
<evidence type="ECO:0000256" key="11">
    <source>
        <dbReference type="ARBA" id="ARBA00048044"/>
    </source>
</evidence>
<dbReference type="GO" id="GO:0120547">
    <property type="term" value="F:heme A synthase activity"/>
    <property type="evidence" value="ECO:0007669"/>
    <property type="project" value="UniProtKB-EC"/>
</dbReference>
<dbReference type="PANTHER" id="PTHR23289:SF2">
    <property type="entry name" value="CYTOCHROME C OXIDASE ASSEMBLY PROTEIN COX15 HOMOLOG"/>
    <property type="match status" value="1"/>
</dbReference>
<dbReference type="EC" id="1.17.99.9" evidence="12"/>
<feature type="transmembrane region" description="Helical" evidence="12">
    <location>
        <begin position="204"/>
        <end position="226"/>
    </location>
</feature>
<dbReference type="GO" id="GO:0005886">
    <property type="term" value="C:plasma membrane"/>
    <property type="evidence" value="ECO:0007669"/>
    <property type="project" value="UniProtKB-SubCell"/>
</dbReference>
<dbReference type="GO" id="GO:0046872">
    <property type="term" value="F:metal ion binding"/>
    <property type="evidence" value="ECO:0007669"/>
    <property type="project" value="UniProtKB-KW"/>
</dbReference>
<protein>
    <recommendedName>
        <fullName evidence="12">Heme A synthase</fullName>
        <shortName evidence="12">HAS</shortName>
        <ecNumber evidence="12">1.17.99.9</ecNumber>
    </recommendedName>
    <alternativeName>
        <fullName evidence="12">Cytochrome aa3-controlling protein</fullName>
    </alternativeName>
</protein>
<feature type="transmembrane region" description="Helical" evidence="12">
    <location>
        <begin position="134"/>
        <end position="152"/>
    </location>
</feature>
<reference evidence="13 14" key="1">
    <citation type="journal article" date="2013" name="Genome Announc.">
        <title>Draft Genome Sequence of Sphingobium quisquiliarum Strain P25T, a Novel Hexachlorocyclohexane (HCH)-Degrading Bacterium Isolated from an HCH Dumpsite.</title>
        <authorList>
            <person name="Kumar Singh A."/>
            <person name="Sangwan N."/>
            <person name="Sharma A."/>
            <person name="Gupta V."/>
            <person name="Khurana J.P."/>
            <person name="Lal R."/>
        </authorList>
    </citation>
    <scope>NUCLEOTIDE SEQUENCE [LARGE SCALE GENOMIC DNA]</scope>
    <source>
        <strain evidence="13 14">P25</strain>
    </source>
</reference>
<feature type="transmembrane region" description="Helical" evidence="12">
    <location>
        <begin position="294"/>
        <end position="317"/>
    </location>
</feature>
<evidence type="ECO:0000256" key="1">
    <source>
        <dbReference type="ARBA" id="ARBA00001970"/>
    </source>
</evidence>
<comment type="similarity">
    <text evidence="12">Belongs to the COX15/CtaA family. Type 2 subfamily.</text>
</comment>
<keyword evidence="4 12" id="KW-0479">Metal-binding</keyword>
<evidence type="ECO:0000256" key="3">
    <source>
        <dbReference type="ARBA" id="ARBA00022692"/>
    </source>
</evidence>
<feature type="transmembrane region" description="Helical" evidence="12">
    <location>
        <begin position="172"/>
        <end position="192"/>
    </location>
</feature>
<keyword evidence="3 12" id="KW-0812">Transmembrane</keyword>
<dbReference type="GO" id="GO:0006784">
    <property type="term" value="P:heme A biosynthetic process"/>
    <property type="evidence" value="ECO:0007669"/>
    <property type="project" value="UniProtKB-UniRule"/>
</dbReference>
<feature type="binding site" description="axial binding residue" evidence="12">
    <location>
        <position position="325"/>
    </location>
    <ligand>
        <name>heme</name>
        <dbReference type="ChEBI" id="CHEBI:30413"/>
    </ligand>
    <ligandPart>
        <name>Fe</name>
        <dbReference type="ChEBI" id="CHEBI:18248"/>
    </ligandPart>
</feature>
<evidence type="ECO:0000256" key="4">
    <source>
        <dbReference type="ARBA" id="ARBA00022723"/>
    </source>
</evidence>
<comment type="caution">
    <text evidence="13">The sequence shown here is derived from an EMBL/GenBank/DDBJ whole genome shotgun (WGS) entry which is preliminary data.</text>
</comment>
<dbReference type="EMBL" id="ATHO01000095">
    <property type="protein sequence ID" value="EQB06628.1"/>
    <property type="molecule type" value="Genomic_DNA"/>
</dbReference>
<keyword evidence="5 12" id="KW-1133">Transmembrane helix</keyword>
<proteinExistence type="inferred from homology"/>
<dbReference type="UniPathway" id="UPA00269">
    <property type="reaction ID" value="UER00713"/>
</dbReference>